<organism evidence="1 2">
    <name type="scientific">Dendrobium chrysotoxum</name>
    <name type="common">Orchid</name>
    <dbReference type="NCBI Taxonomy" id="161865"/>
    <lineage>
        <taxon>Eukaryota</taxon>
        <taxon>Viridiplantae</taxon>
        <taxon>Streptophyta</taxon>
        <taxon>Embryophyta</taxon>
        <taxon>Tracheophyta</taxon>
        <taxon>Spermatophyta</taxon>
        <taxon>Magnoliopsida</taxon>
        <taxon>Liliopsida</taxon>
        <taxon>Asparagales</taxon>
        <taxon>Orchidaceae</taxon>
        <taxon>Epidendroideae</taxon>
        <taxon>Malaxideae</taxon>
        <taxon>Dendrobiinae</taxon>
        <taxon>Dendrobium</taxon>
    </lineage>
</organism>
<reference evidence="1 2" key="1">
    <citation type="journal article" date="2021" name="Hortic Res">
        <title>Chromosome-scale assembly of the Dendrobium chrysotoxum genome enhances the understanding of orchid evolution.</title>
        <authorList>
            <person name="Zhang Y."/>
            <person name="Zhang G.Q."/>
            <person name="Zhang D."/>
            <person name="Liu X.D."/>
            <person name="Xu X.Y."/>
            <person name="Sun W.H."/>
            <person name="Yu X."/>
            <person name="Zhu X."/>
            <person name="Wang Z.W."/>
            <person name="Zhao X."/>
            <person name="Zhong W.Y."/>
            <person name="Chen H."/>
            <person name="Yin W.L."/>
            <person name="Huang T."/>
            <person name="Niu S.C."/>
            <person name="Liu Z.J."/>
        </authorList>
    </citation>
    <scope>NUCLEOTIDE SEQUENCE [LARGE SCALE GENOMIC DNA]</scope>
    <source>
        <strain evidence="1">Lindl</strain>
    </source>
</reference>
<dbReference type="AlphaFoldDB" id="A0AAV7GWQ1"/>
<proteinExistence type="predicted"/>
<comment type="caution">
    <text evidence="1">The sequence shown here is derived from an EMBL/GenBank/DDBJ whole genome shotgun (WGS) entry which is preliminary data.</text>
</comment>
<gene>
    <name evidence="1" type="ORF">IEQ34_008492</name>
</gene>
<accession>A0AAV7GWQ1</accession>
<evidence type="ECO:0008006" key="3">
    <source>
        <dbReference type="Google" id="ProtNLM"/>
    </source>
</evidence>
<keyword evidence="2" id="KW-1185">Reference proteome</keyword>
<evidence type="ECO:0000313" key="2">
    <source>
        <dbReference type="Proteomes" id="UP000775213"/>
    </source>
</evidence>
<protein>
    <recommendedName>
        <fullName evidence="3">Ribosomal protein S12</fullName>
    </recommendedName>
</protein>
<sequence length="87" mass="9497">MAVTPVKLEGKQQKIFPNLGKSSFKGGLKICPKSQLVGQDRPGRSVDRPVRSVQIQPFQPGRSGSSGRSVEKVVHIVPYDPSIVRDD</sequence>
<dbReference type="EMBL" id="JAGFBR010000009">
    <property type="protein sequence ID" value="KAH0460917.1"/>
    <property type="molecule type" value="Genomic_DNA"/>
</dbReference>
<evidence type="ECO:0000313" key="1">
    <source>
        <dbReference type="EMBL" id="KAH0460917.1"/>
    </source>
</evidence>
<name>A0AAV7GWQ1_DENCH</name>
<dbReference type="Proteomes" id="UP000775213">
    <property type="component" value="Unassembled WGS sequence"/>
</dbReference>